<dbReference type="Gene3D" id="2.40.160.10">
    <property type="entry name" value="Porin"/>
    <property type="match status" value="1"/>
</dbReference>
<dbReference type="InterPro" id="IPR025388">
    <property type="entry name" value="Alginate_export_dom"/>
</dbReference>
<dbReference type="InterPro" id="IPR023614">
    <property type="entry name" value="Porin_dom_sf"/>
</dbReference>
<dbReference type="EMBL" id="JAROCY010000028">
    <property type="protein sequence ID" value="MDF8335467.1"/>
    <property type="molecule type" value="Genomic_DNA"/>
</dbReference>
<dbReference type="SUPFAM" id="SSF56935">
    <property type="entry name" value="Porins"/>
    <property type="match status" value="1"/>
</dbReference>
<evidence type="ECO:0000259" key="1">
    <source>
        <dbReference type="Pfam" id="PF13372"/>
    </source>
</evidence>
<feature type="domain" description="Alginate export" evidence="1">
    <location>
        <begin position="71"/>
        <end position="118"/>
    </location>
</feature>
<accession>A0ABT6CNJ4</accession>
<keyword evidence="3" id="KW-1185">Reference proteome</keyword>
<organism evidence="2 3">
    <name type="scientific">Novosphingobium cyanobacteriorum</name>
    <dbReference type="NCBI Taxonomy" id="3024215"/>
    <lineage>
        <taxon>Bacteria</taxon>
        <taxon>Pseudomonadati</taxon>
        <taxon>Pseudomonadota</taxon>
        <taxon>Alphaproteobacteria</taxon>
        <taxon>Sphingomonadales</taxon>
        <taxon>Sphingomonadaceae</taxon>
        <taxon>Novosphingobium</taxon>
    </lineage>
</organism>
<evidence type="ECO:0000313" key="3">
    <source>
        <dbReference type="Proteomes" id="UP001222770"/>
    </source>
</evidence>
<dbReference type="RefSeq" id="WP_277280429.1">
    <property type="nucleotide sequence ID" value="NZ_JAROCY010000028.1"/>
</dbReference>
<sequence length="352" mass="38121">MTLRLRAGFELKHSSGLSFLAESEGTLGIVNDYNAFPFTIANSQRRPQFATVADPMNIELNRLQLQYRSAKATVTVGRQRIALDDQRWIGAAAWRQNEQTFDAVRGEARIGPLNLDAAYASSQRTVFGIDAGPRQSFDGDFIMLGAGAKAGPVAVKGFAYLLDYDNALFAANSSQTYGVRATATLPVGRIVKANLAGSCARQSDYGGNPASYSADYAALQAALVVKDLTVTGGWELLGSDNGRAVQTPMASLHPFNGWADMFLTTPNTGLKDYYGSLAYRFSGVKALPGLNASLAYHRFDSATGGLHYGDEWDASLGFKLGRATILAKYADYHAEQMATDTRKVWLQVEFGY</sequence>
<proteinExistence type="predicted"/>
<protein>
    <submittedName>
        <fullName evidence="2">Alginate export family protein</fullName>
    </submittedName>
</protein>
<gene>
    <name evidence="2" type="ORF">POM99_19855</name>
</gene>
<dbReference type="Pfam" id="PF13372">
    <property type="entry name" value="Alginate_exp"/>
    <property type="match status" value="1"/>
</dbReference>
<comment type="caution">
    <text evidence="2">The sequence shown here is derived from an EMBL/GenBank/DDBJ whole genome shotgun (WGS) entry which is preliminary data.</text>
</comment>
<name>A0ABT6CNJ4_9SPHN</name>
<reference evidence="2 3" key="1">
    <citation type="submission" date="2023-03" db="EMBL/GenBank/DDBJ databases">
        <title>Novosphingobium cyanobacteriorum sp. nov., isolated from a eutrophic reservoir during the Microcystis bloom period.</title>
        <authorList>
            <person name="Kang M."/>
            <person name="Le V."/>
            <person name="Ko S.-R."/>
            <person name="Lee S.-A."/>
            <person name="Ahn C.-Y."/>
        </authorList>
    </citation>
    <scope>NUCLEOTIDE SEQUENCE [LARGE SCALE GENOMIC DNA]</scope>
    <source>
        <strain evidence="2 3">HBC54</strain>
    </source>
</reference>
<dbReference type="Proteomes" id="UP001222770">
    <property type="component" value="Unassembled WGS sequence"/>
</dbReference>
<evidence type="ECO:0000313" key="2">
    <source>
        <dbReference type="EMBL" id="MDF8335467.1"/>
    </source>
</evidence>